<keyword evidence="4" id="KW-0808">Transferase</keyword>
<dbReference type="Gene3D" id="3.30.565.10">
    <property type="entry name" value="Histidine kinase-like ATPase, C-terminal domain"/>
    <property type="match status" value="1"/>
</dbReference>
<keyword evidence="6" id="KW-0802">TPR repeat</keyword>
<dbReference type="PROSITE" id="PS50005">
    <property type="entry name" value="TPR"/>
    <property type="match status" value="1"/>
</dbReference>
<keyword evidence="7" id="KW-1133">Transmembrane helix</keyword>
<feature type="repeat" description="TPR" evidence="6">
    <location>
        <begin position="125"/>
        <end position="158"/>
    </location>
</feature>
<dbReference type="Gene3D" id="1.10.287.130">
    <property type="match status" value="1"/>
</dbReference>
<keyword evidence="7" id="KW-0472">Membrane</keyword>
<gene>
    <name evidence="9" type="ORF">EZJ43_10395</name>
</gene>
<comment type="catalytic activity">
    <reaction evidence="1">
        <text>ATP + protein L-histidine = ADP + protein N-phospho-L-histidine.</text>
        <dbReference type="EC" id="2.7.13.3"/>
    </reaction>
</comment>
<dbReference type="InterPro" id="IPR036890">
    <property type="entry name" value="HATPase_C_sf"/>
</dbReference>
<evidence type="ECO:0000256" key="3">
    <source>
        <dbReference type="ARBA" id="ARBA00022553"/>
    </source>
</evidence>
<evidence type="ECO:0000256" key="2">
    <source>
        <dbReference type="ARBA" id="ARBA00012438"/>
    </source>
</evidence>
<evidence type="ECO:0000259" key="8">
    <source>
        <dbReference type="PROSITE" id="PS50109"/>
    </source>
</evidence>
<dbReference type="GO" id="GO:0000155">
    <property type="term" value="F:phosphorelay sensor kinase activity"/>
    <property type="evidence" value="ECO:0007669"/>
    <property type="project" value="InterPro"/>
</dbReference>
<keyword evidence="7" id="KW-0812">Transmembrane</keyword>
<dbReference type="SUPFAM" id="SSF48452">
    <property type="entry name" value="TPR-like"/>
    <property type="match status" value="1"/>
</dbReference>
<organism evidence="9 10">
    <name type="scientific">Pedobacter changchengzhani</name>
    <dbReference type="NCBI Taxonomy" id="2529274"/>
    <lineage>
        <taxon>Bacteria</taxon>
        <taxon>Pseudomonadati</taxon>
        <taxon>Bacteroidota</taxon>
        <taxon>Sphingobacteriia</taxon>
        <taxon>Sphingobacteriales</taxon>
        <taxon>Sphingobacteriaceae</taxon>
        <taxon>Pedobacter</taxon>
    </lineage>
</organism>
<dbReference type="PROSITE" id="PS50109">
    <property type="entry name" value="HIS_KIN"/>
    <property type="match status" value="1"/>
</dbReference>
<dbReference type="PRINTS" id="PR00344">
    <property type="entry name" value="BCTRLSENSOR"/>
</dbReference>
<feature type="domain" description="Histidine kinase" evidence="8">
    <location>
        <begin position="447"/>
        <end position="663"/>
    </location>
</feature>
<proteinExistence type="predicted"/>
<dbReference type="OrthoDB" id="9810447at2"/>
<keyword evidence="3" id="KW-0597">Phosphoprotein</keyword>
<dbReference type="InterPro" id="IPR036097">
    <property type="entry name" value="HisK_dim/P_sf"/>
</dbReference>
<dbReference type="SUPFAM" id="SSF47384">
    <property type="entry name" value="Homodimeric domain of signal transducing histidine kinase"/>
    <property type="match status" value="1"/>
</dbReference>
<sequence>MKSSHDKTNLSNLFRNCWQFLLPLIGFAFIVGNLSAQENFKDLKTSDDFIKIVKHYRYLNPDSALFFVNLGLQNARANNDELGEAALLNQLGMIEDNNANYKESKQKYLQAEAIYRKINNEEGIASTLVRLGVVEKRNGNFDKSLKYYFEALKLSEKNNNKIGTLEARVVIFELYFQLRNFKASIENLHFAEQLNNTLPNSNFSLNMYCGFGAYFIEMKQYDKAIKYINIGLPKSNKVEYNGLKIGLLKLLGIAYFKKGDFAKSVTTLKEALRFTREIKNVLREQSTLLELAKVNIKNNPDTAILYLNAGLKIANENKMFSQEIIFLNKLSDIYASKQDYQQALAFKNRSYQVSERVYYKEMSKQILSLESANELEKSNNQLTQLKLKSKEKTIVNNIILSITITITLLFIVTLFFFKRSRHFNKTLRLLNNKLADSNQQKDKFFSIVAHDLRSPLASTVSIMKLIQSRSLDEKTQDDVVNKLSLHCESSLEVLDNLLKWGYMQIKGTKINITEFEPLKKIKSNVALLKEATEVKNITIALQVAKNIKIKADSDQFDFIVRNLLSNAIKFTPIDGMINLSAEIEHDEIVTFKVIDNGMGISAERIAKLFELSSEGTSGTSNEGGTGLGLLICKEFIDAHAEKLTVESIVGKGTSFTFTFPGKIVE</sequence>
<evidence type="ECO:0000256" key="5">
    <source>
        <dbReference type="ARBA" id="ARBA00022777"/>
    </source>
</evidence>
<reference evidence="9 10" key="1">
    <citation type="submission" date="2019-02" db="EMBL/GenBank/DDBJ databases">
        <title>Pedobacter sp. nov., a novel speices isolated from soil of pinguins habitat in Antarcitica.</title>
        <authorList>
            <person name="He R.-H."/>
        </authorList>
    </citation>
    <scope>NUCLEOTIDE SEQUENCE [LARGE SCALE GENOMIC DNA]</scope>
    <source>
        <strain evidence="9 10">E01020</strain>
    </source>
</reference>
<dbReference type="InterPro" id="IPR019734">
    <property type="entry name" value="TPR_rpt"/>
</dbReference>
<dbReference type="SMART" id="SM00028">
    <property type="entry name" value="TPR"/>
    <property type="match status" value="5"/>
</dbReference>
<dbReference type="EC" id="2.7.13.3" evidence="2"/>
<dbReference type="EMBL" id="SJCY01000006">
    <property type="protein sequence ID" value="TDG36083.1"/>
    <property type="molecule type" value="Genomic_DNA"/>
</dbReference>
<evidence type="ECO:0000313" key="9">
    <source>
        <dbReference type="EMBL" id="TDG36083.1"/>
    </source>
</evidence>
<feature type="transmembrane region" description="Helical" evidence="7">
    <location>
        <begin position="398"/>
        <end position="417"/>
    </location>
</feature>
<dbReference type="InterPro" id="IPR003661">
    <property type="entry name" value="HisK_dim/P_dom"/>
</dbReference>
<dbReference type="Pfam" id="PF02518">
    <property type="entry name" value="HATPase_c"/>
    <property type="match status" value="1"/>
</dbReference>
<dbReference type="Gene3D" id="1.25.40.10">
    <property type="entry name" value="Tetratricopeptide repeat domain"/>
    <property type="match status" value="2"/>
</dbReference>
<dbReference type="PANTHER" id="PTHR43047:SF72">
    <property type="entry name" value="OSMOSENSING HISTIDINE PROTEIN KINASE SLN1"/>
    <property type="match status" value="1"/>
</dbReference>
<evidence type="ECO:0000256" key="7">
    <source>
        <dbReference type="SAM" id="Phobius"/>
    </source>
</evidence>
<dbReference type="AlphaFoldDB" id="A0A4V3A038"/>
<dbReference type="GO" id="GO:0005886">
    <property type="term" value="C:plasma membrane"/>
    <property type="evidence" value="ECO:0007669"/>
    <property type="project" value="TreeGrafter"/>
</dbReference>
<comment type="caution">
    <text evidence="9">The sequence shown here is derived from an EMBL/GenBank/DDBJ whole genome shotgun (WGS) entry which is preliminary data.</text>
</comment>
<dbReference type="GO" id="GO:0009927">
    <property type="term" value="F:histidine phosphotransfer kinase activity"/>
    <property type="evidence" value="ECO:0007669"/>
    <property type="project" value="TreeGrafter"/>
</dbReference>
<dbReference type="SUPFAM" id="SSF55874">
    <property type="entry name" value="ATPase domain of HSP90 chaperone/DNA topoisomerase II/histidine kinase"/>
    <property type="match status" value="1"/>
</dbReference>
<dbReference type="InterPro" id="IPR005467">
    <property type="entry name" value="His_kinase_dom"/>
</dbReference>
<name>A0A4V3A038_9SPHI</name>
<evidence type="ECO:0000256" key="6">
    <source>
        <dbReference type="PROSITE-ProRule" id="PRU00339"/>
    </source>
</evidence>
<dbReference type="InterPro" id="IPR003594">
    <property type="entry name" value="HATPase_dom"/>
</dbReference>
<keyword evidence="5" id="KW-0418">Kinase</keyword>
<keyword evidence="10" id="KW-1185">Reference proteome</keyword>
<evidence type="ECO:0000256" key="4">
    <source>
        <dbReference type="ARBA" id="ARBA00022679"/>
    </source>
</evidence>
<dbReference type="CDD" id="cd00082">
    <property type="entry name" value="HisKA"/>
    <property type="match status" value="1"/>
</dbReference>
<evidence type="ECO:0000256" key="1">
    <source>
        <dbReference type="ARBA" id="ARBA00000085"/>
    </source>
</evidence>
<dbReference type="InterPro" id="IPR011990">
    <property type="entry name" value="TPR-like_helical_dom_sf"/>
</dbReference>
<dbReference type="Pfam" id="PF13181">
    <property type="entry name" value="TPR_8"/>
    <property type="match status" value="1"/>
</dbReference>
<dbReference type="Proteomes" id="UP000295668">
    <property type="component" value="Unassembled WGS sequence"/>
</dbReference>
<protein>
    <recommendedName>
        <fullName evidence="2">histidine kinase</fullName>
        <ecNumber evidence="2">2.7.13.3</ecNumber>
    </recommendedName>
</protein>
<dbReference type="InterPro" id="IPR004358">
    <property type="entry name" value="Sig_transdc_His_kin-like_C"/>
</dbReference>
<dbReference type="SMART" id="SM00387">
    <property type="entry name" value="HATPase_c"/>
    <property type="match status" value="1"/>
</dbReference>
<evidence type="ECO:0000313" key="10">
    <source>
        <dbReference type="Proteomes" id="UP000295668"/>
    </source>
</evidence>
<accession>A0A4V3A038</accession>
<dbReference type="PANTHER" id="PTHR43047">
    <property type="entry name" value="TWO-COMPONENT HISTIDINE PROTEIN KINASE"/>
    <property type="match status" value="1"/>
</dbReference>